<keyword evidence="3" id="KW-1185">Reference proteome</keyword>
<dbReference type="InParanoid" id="A0A5Q0BEQ3"/>
<dbReference type="AlphaFoldDB" id="A0A5Q0BEQ3"/>
<gene>
    <name evidence="2" type="ORF">F6R98_06395</name>
</gene>
<dbReference type="EMBL" id="CP044205">
    <property type="protein sequence ID" value="QFY42300.1"/>
    <property type="molecule type" value="Genomic_DNA"/>
</dbReference>
<evidence type="ECO:0000313" key="2">
    <source>
        <dbReference type="EMBL" id="QFY42300.1"/>
    </source>
</evidence>
<reference evidence="2 3" key="1">
    <citation type="submission" date="2019-09" db="EMBL/GenBank/DDBJ databases">
        <title>Ecophysiology of the spiral-shaped methanotroph Methylospira mobilis as revealed by the complete genome sequence.</title>
        <authorList>
            <person name="Oshkin I.Y."/>
            <person name="Dedysh S.N."/>
            <person name="Miroshnikov K."/>
            <person name="Danilova O.V."/>
            <person name="Hakobyan A."/>
            <person name="Liesack W."/>
        </authorList>
    </citation>
    <scope>NUCLEOTIDE SEQUENCE [LARGE SCALE GENOMIC DNA]</scope>
    <source>
        <strain evidence="2 3">Shm1</strain>
    </source>
</reference>
<keyword evidence="1" id="KW-0175">Coiled coil</keyword>
<sequence>MDEVAKLMTPGCLGFYDQAEVTEIFACLPDKSIVNVFTIIVTEERNCEELVDPVLVNENRIKLDELKKWSFGIKRYTKRISDITEDISRLMHENIWSACGIPLQLDRLEHQPPRFVAPDSFDAVPINNILKNNFFNGSYIVEWFDNSKLQLACFFDNPLLIQELSEKIQRHIPLSLASVSDRLGNIILQIPVTVLMTRIRRLPQDNYLELAVAWHNNASPRKLRVTCESEFDRIINGFASRELLDGSTLLPMRYDYGSYRYIVWDDCSELILAMASSVSFISCSIFNINIIEPESRIFGVAIGNAEKTERVSLISVVNNKAGKPSSIVDSTTQKRLYQDEKERLKKQRKFVEFKPAPGKQDAQHEEALKHIRVLIGQYGEKGAWLWDPYLDIDDVLKTLFYCPFFHADLRALTSLKTHSDCDKKTNKISQLEQQREALKSLKSNFHGLKLEFRALIGSVGWEFHDRFLIFPETQNGTLAWSLGTSVNSLGKNHHILQQVDDGQLIADSFLEIWNQLCSPEQLIWKRS</sequence>
<feature type="coiled-coil region" evidence="1">
    <location>
        <begin position="421"/>
        <end position="451"/>
    </location>
</feature>
<dbReference type="KEGG" id="mmob:F6R98_06395"/>
<dbReference type="Proteomes" id="UP000325755">
    <property type="component" value="Chromosome"/>
</dbReference>
<accession>A0A5Q0BEQ3</accession>
<organism evidence="2 3">
    <name type="scientific">Candidatus Methylospira mobilis</name>
    <dbReference type="NCBI Taxonomy" id="1808979"/>
    <lineage>
        <taxon>Bacteria</taxon>
        <taxon>Pseudomonadati</taxon>
        <taxon>Pseudomonadota</taxon>
        <taxon>Gammaproteobacteria</taxon>
        <taxon>Methylococcales</taxon>
        <taxon>Methylococcaceae</taxon>
        <taxon>Candidatus Methylospira</taxon>
    </lineage>
</organism>
<evidence type="ECO:0000256" key="1">
    <source>
        <dbReference type="SAM" id="Coils"/>
    </source>
</evidence>
<proteinExistence type="predicted"/>
<evidence type="ECO:0000313" key="3">
    <source>
        <dbReference type="Proteomes" id="UP000325755"/>
    </source>
</evidence>
<name>A0A5Q0BEQ3_9GAMM</name>
<dbReference type="NCBIfam" id="NF040700">
    <property type="entry name" value="VPA1262_N_dom"/>
    <property type="match status" value="1"/>
</dbReference>
<dbReference type="RefSeq" id="WP_153248281.1">
    <property type="nucleotide sequence ID" value="NZ_CP044205.1"/>
</dbReference>
<dbReference type="OrthoDB" id="9156203at2"/>
<protein>
    <submittedName>
        <fullName evidence="2">Uncharacterized protein</fullName>
    </submittedName>
</protein>